<name>T0K1Y8_COLGC</name>
<proteinExistence type="predicted"/>
<sequence length="12" mass="1349">MKPMPISPFMIG</sequence>
<dbReference type="Proteomes" id="UP000015530">
    <property type="component" value="Unassembled WGS sequence"/>
</dbReference>
<protein>
    <submittedName>
        <fullName evidence="1">Uncharacterized protein</fullName>
    </submittedName>
</protein>
<evidence type="ECO:0000313" key="1">
    <source>
        <dbReference type="EMBL" id="EQB46733.1"/>
    </source>
</evidence>
<dbReference type="EMBL" id="AMYD01003282">
    <property type="protein sequence ID" value="EQB46733.1"/>
    <property type="molecule type" value="Genomic_DNA"/>
</dbReference>
<reference evidence="2" key="1">
    <citation type="journal article" date="2013" name="Mol. Plant Microbe Interact.">
        <title>Global aspects of pacC regulation of pathogenicity genes in Colletotrichum gloeosporioides as revealed by transcriptome analysis.</title>
        <authorList>
            <person name="Alkan N."/>
            <person name="Meng X."/>
            <person name="Friedlander G."/>
            <person name="Reuveni E."/>
            <person name="Sukno S."/>
            <person name="Sherman A."/>
            <person name="Thon M."/>
            <person name="Fluhr R."/>
            <person name="Prusky D."/>
        </authorList>
    </citation>
    <scope>NUCLEOTIDE SEQUENCE [LARGE SCALE GENOMIC DNA]</scope>
    <source>
        <strain evidence="2">Cg-14</strain>
    </source>
</reference>
<organism evidence="1 2">
    <name type="scientific">Colletotrichum gloeosporioides (strain Cg-14)</name>
    <name type="common">Anthracnose fungus</name>
    <name type="synonym">Glomerella cingulata</name>
    <dbReference type="NCBI Taxonomy" id="1237896"/>
    <lineage>
        <taxon>Eukaryota</taxon>
        <taxon>Fungi</taxon>
        <taxon>Dikarya</taxon>
        <taxon>Ascomycota</taxon>
        <taxon>Pezizomycotina</taxon>
        <taxon>Sordariomycetes</taxon>
        <taxon>Hypocreomycetidae</taxon>
        <taxon>Glomerellales</taxon>
        <taxon>Glomerellaceae</taxon>
        <taxon>Colletotrichum</taxon>
        <taxon>Colletotrichum gloeosporioides species complex</taxon>
    </lineage>
</organism>
<gene>
    <name evidence="1" type="ORF">CGLO_14198</name>
</gene>
<dbReference type="HOGENOM" id="CLU_3436815_0_0_1"/>
<accession>T0K1Y8</accession>
<evidence type="ECO:0000313" key="2">
    <source>
        <dbReference type="Proteomes" id="UP000015530"/>
    </source>
</evidence>
<comment type="caution">
    <text evidence="1">The sequence shown here is derived from an EMBL/GenBank/DDBJ whole genome shotgun (WGS) entry which is preliminary data.</text>
</comment>